<dbReference type="EnsemblMetazoa" id="AATE002187-RA">
    <property type="protein sequence ID" value="AATE002187-PA.1"/>
    <property type="gene ID" value="AATE002187"/>
</dbReference>
<dbReference type="AlphaFoldDB" id="A0A182IN02"/>
<dbReference type="VEuPathDB" id="VectorBase:AATE002187"/>
<proteinExistence type="predicted"/>
<organism evidence="1">
    <name type="scientific">Anopheles atroparvus</name>
    <name type="common">European mosquito</name>
    <dbReference type="NCBI Taxonomy" id="41427"/>
    <lineage>
        <taxon>Eukaryota</taxon>
        <taxon>Metazoa</taxon>
        <taxon>Ecdysozoa</taxon>
        <taxon>Arthropoda</taxon>
        <taxon>Hexapoda</taxon>
        <taxon>Insecta</taxon>
        <taxon>Pterygota</taxon>
        <taxon>Neoptera</taxon>
        <taxon>Endopterygota</taxon>
        <taxon>Diptera</taxon>
        <taxon>Nematocera</taxon>
        <taxon>Culicoidea</taxon>
        <taxon>Culicidae</taxon>
        <taxon>Anophelinae</taxon>
        <taxon>Anopheles</taxon>
    </lineage>
</organism>
<protein>
    <submittedName>
        <fullName evidence="1">Uncharacterized protein</fullName>
    </submittedName>
</protein>
<reference evidence="1" key="1">
    <citation type="submission" date="2022-08" db="UniProtKB">
        <authorList>
            <consortium name="EnsemblMetazoa"/>
        </authorList>
    </citation>
    <scope>IDENTIFICATION</scope>
    <source>
        <strain evidence="1">EBRO</strain>
    </source>
</reference>
<evidence type="ECO:0000313" key="1">
    <source>
        <dbReference type="EnsemblMetazoa" id="AATE002187-PA.1"/>
    </source>
</evidence>
<name>A0A182IN02_ANOAO</name>
<sequence length="129" mass="13808">MMHCVIGRVCFFLTFALRCGSFWAALSDGATMRWLTAVEVIAAKPLVVARRKPEHTEAALSGQCRLATLPKPEPPAGPVSYLPVLAARRTLKGSLTEIVVIVIAIADRSANLAIDRMPIGAPAVWAGDE</sequence>
<accession>A0A182IN02</accession>